<feature type="compositionally biased region" description="Basic and acidic residues" evidence="1">
    <location>
        <begin position="1"/>
        <end position="20"/>
    </location>
</feature>
<gene>
    <name evidence="2" type="primary">Vigan.05G228000</name>
    <name evidence="2" type="ORF">VIGAN_05228000</name>
</gene>
<dbReference type="EMBL" id="AP015038">
    <property type="protein sequence ID" value="BAT88700.1"/>
    <property type="molecule type" value="Genomic_DNA"/>
</dbReference>
<accession>A0A0S3S777</accession>
<reference evidence="2 3" key="1">
    <citation type="journal article" date="2015" name="Sci. Rep.">
        <title>The power of single molecule real-time sequencing technology in the de novo assembly of a eukaryotic genome.</title>
        <authorList>
            <person name="Sakai H."/>
            <person name="Naito K."/>
            <person name="Ogiso-Tanaka E."/>
            <person name="Takahashi Y."/>
            <person name="Iseki K."/>
            <person name="Muto C."/>
            <person name="Satou K."/>
            <person name="Teruya K."/>
            <person name="Shiroma A."/>
            <person name="Shimoji M."/>
            <person name="Hirano T."/>
            <person name="Itoh T."/>
            <person name="Kaga A."/>
            <person name="Tomooka N."/>
        </authorList>
    </citation>
    <scope>NUCLEOTIDE SEQUENCE [LARGE SCALE GENOMIC DNA]</scope>
    <source>
        <strain evidence="3">cv. Shumari</strain>
    </source>
</reference>
<name>A0A0S3S777_PHAAN</name>
<protein>
    <submittedName>
        <fullName evidence="2">Uncharacterized protein</fullName>
    </submittedName>
</protein>
<organism evidence="2 3">
    <name type="scientific">Vigna angularis var. angularis</name>
    <dbReference type="NCBI Taxonomy" id="157739"/>
    <lineage>
        <taxon>Eukaryota</taxon>
        <taxon>Viridiplantae</taxon>
        <taxon>Streptophyta</taxon>
        <taxon>Embryophyta</taxon>
        <taxon>Tracheophyta</taxon>
        <taxon>Spermatophyta</taxon>
        <taxon>Magnoliopsida</taxon>
        <taxon>eudicotyledons</taxon>
        <taxon>Gunneridae</taxon>
        <taxon>Pentapetalae</taxon>
        <taxon>rosids</taxon>
        <taxon>fabids</taxon>
        <taxon>Fabales</taxon>
        <taxon>Fabaceae</taxon>
        <taxon>Papilionoideae</taxon>
        <taxon>50 kb inversion clade</taxon>
        <taxon>NPAAA clade</taxon>
        <taxon>indigoferoid/millettioid clade</taxon>
        <taxon>Phaseoleae</taxon>
        <taxon>Vigna</taxon>
    </lineage>
</organism>
<dbReference type="AlphaFoldDB" id="A0A0S3S777"/>
<sequence length="107" mass="12134">MICLEVHLDDHPSSSHEEGSLHPAAKKKKAKRKPSRSASIQAVTEMTDGSRVKHLHAEEEVVFLVQHQHLRGQQKSLEKITVLQEFGVGHKVERNSRVPEKKSKMLK</sequence>
<feature type="region of interest" description="Disordered" evidence="1">
    <location>
        <begin position="1"/>
        <end position="51"/>
    </location>
</feature>
<proteinExistence type="predicted"/>
<feature type="compositionally biased region" description="Basic residues" evidence="1">
    <location>
        <begin position="24"/>
        <end position="35"/>
    </location>
</feature>
<evidence type="ECO:0000256" key="1">
    <source>
        <dbReference type="SAM" id="MobiDB-lite"/>
    </source>
</evidence>
<keyword evidence="3" id="KW-1185">Reference proteome</keyword>
<evidence type="ECO:0000313" key="3">
    <source>
        <dbReference type="Proteomes" id="UP000291084"/>
    </source>
</evidence>
<dbReference type="Proteomes" id="UP000291084">
    <property type="component" value="Chromosome 5"/>
</dbReference>
<evidence type="ECO:0000313" key="2">
    <source>
        <dbReference type="EMBL" id="BAT88700.1"/>
    </source>
</evidence>